<evidence type="ECO:0000259" key="6">
    <source>
        <dbReference type="PROSITE" id="PS50112"/>
    </source>
</evidence>
<dbReference type="Gene3D" id="3.30.565.10">
    <property type="entry name" value="Histidine kinase-like ATPase, C-terminal domain"/>
    <property type="match status" value="1"/>
</dbReference>
<dbReference type="Pfam" id="PF13426">
    <property type="entry name" value="PAS_9"/>
    <property type="match status" value="1"/>
</dbReference>
<dbReference type="InterPro" id="IPR000014">
    <property type="entry name" value="PAS"/>
</dbReference>
<evidence type="ECO:0000256" key="2">
    <source>
        <dbReference type="ARBA" id="ARBA00012438"/>
    </source>
</evidence>
<dbReference type="PANTHER" id="PTHR43065">
    <property type="entry name" value="SENSOR HISTIDINE KINASE"/>
    <property type="match status" value="1"/>
</dbReference>
<dbReference type="PROSITE" id="PS50109">
    <property type="entry name" value="HIS_KIN"/>
    <property type="match status" value="1"/>
</dbReference>
<keyword evidence="7" id="KW-0418">Kinase</keyword>
<keyword evidence="4" id="KW-0472">Membrane</keyword>
<feature type="transmembrane region" description="Helical" evidence="4">
    <location>
        <begin position="343"/>
        <end position="364"/>
    </location>
</feature>
<dbReference type="GO" id="GO:0000155">
    <property type="term" value="F:phosphorelay sensor kinase activity"/>
    <property type="evidence" value="ECO:0007669"/>
    <property type="project" value="InterPro"/>
</dbReference>
<dbReference type="Proteomes" id="UP000002601">
    <property type="component" value="Chromosome"/>
</dbReference>
<evidence type="ECO:0000256" key="4">
    <source>
        <dbReference type="SAM" id="Phobius"/>
    </source>
</evidence>
<accession>C6BUE0</accession>
<dbReference type="InterPro" id="IPR036890">
    <property type="entry name" value="HATPase_C_sf"/>
</dbReference>
<keyword evidence="4" id="KW-0812">Transmembrane</keyword>
<dbReference type="InterPro" id="IPR003594">
    <property type="entry name" value="HATPase_dom"/>
</dbReference>
<keyword evidence="3" id="KW-0597">Phosphoprotein</keyword>
<dbReference type="SMART" id="SM00091">
    <property type="entry name" value="PAS"/>
    <property type="match status" value="1"/>
</dbReference>
<dbReference type="EMBL" id="CP001649">
    <property type="protein sequence ID" value="ACS79949.1"/>
    <property type="molecule type" value="Genomic_DNA"/>
</dbReference>
<comment type="catalytic activity">
    <reaction evidence="1">
        <text>ATP + protein L-histidine = ADP + protein N-phospho-L-histidine.</text>
        <dbReference type="EC" id="2.7.13.3"/>
    </reaction>
</comment>
<dbReference type="SMART" id="SM00388">
    <property type="entry name" value="HisKA"/>
    <property type="match status" value="1"/>
</dbReference>
<dbReference type="CDD" id="cd00130">
    <property type="entry name" value="PAS"/>
    <property type="match status" value="1"/>
</dbReference>
<dbReference type="Gene3D" id="3.30.450.20">
    <property type="entry name" value="PAS domain"/>
    <property type="match status" value="1"/>
</dbReference>
<dbReference type="eggNOG" id="COG0715">
    <property type="taxonomic scope" value="Bacteria"/>
</dbReference>
<dbReference type="PRINTS" id="PR00344">
    <property type="entry name" value="BCTRLSENSOR"/>
</dbReference>
<dbReference type="SUPFAM" id="SSF55785">
    <property type="entry name" value="PYP-like sensor domain (PAS domain)"/>
    <property type="match status" value="1"/>
</dbReference>
<sequence length="765" mass="86526">MKNKLFPDLTYCLKKSTFCILIFLVGALLCCTPDTVSAKKLDKVTLQLKWFHQFQFAGYYAALEKGFYEDEGLDVSIVERDLRHNPIDQVLNGESEFGISNSEVLLHYLKGKNVVLLASVFQHSPLVFISKTQPLIHSAQDLKNKNLLMSSASQDIELKVLMERNGVSLNDVKLVDRFATPEDYFDPSIDIIAAYITNQPYYLKKENVPYSIIYPYTHGVDFYGDTLFTSRAQIQKYPERVSKFLRASLKGWQYALEHPDELVDIISEKFGSLKTKEHLKYEADTIRTLILPTLVRIGHNNPVRWEQIGAEFKQQGMVNQTKDLSNFFFNPADGQVTIRQETALLAAVIFAAIMIVLLASIFVAGKFKQEINNRLEIEEKLKKSEKYYRSLFDNTGAATVIIDQKHTIIKCNENFAQLCGTTVEKIENKLKWTDFIAPEEYERMTSYASSRFSSNQSPPKSYDFKFLKADGEIRNVHVDVGVIEGSTDCVASIIDMTEKVKTQELLIQTEKMVSVGGLAAGMAHEINNPLAGILQAVQNIYRRTSPDVPANKTAAKEVGSSCEQIQAYLEKRGIIKMLDGIHSSGERAANIVHTMLNFTRRNDGGMTVCNLNKLFDDIMNIITCDYDLKRKYDFKHTKIIKDYQENLGKVNCLRIEIEQVLLNLVKNAAYATNEISDIRTPTITLRTKMDDKYITAEVEDNGPGMSPEVKRRVFEPFFTTKSPGVGTGLGLSVSYFIITQNHKGTFDIETEIGKGTKFTIKLPIV</sequence>
<dbReference type="SUPFAM" id="SSF55874">
    <property type="entry name" value="ATPase domain of HSP90 chaperone/DNA topoisomerase II/histidine kinase"/>
    <property type="match status" value="1"/>
</dbReference>
<dbReference type="Gene3D" id="3.40.190.10">
    <property type="entry name" value="Periplasmic binding protein-like II"/>
    <property type="match status" value="2"/>
</dbReference>
<keyword evidence="4" id="KW-1133">Transmembrane helix</keyword>
<feature type="domain" description="PAS" evidence="6">
    <location>
        <begin position="384"/>
        <end position="455"/>
    </location>
</feature>
<evidence type="ECO:0000313" key="8">
    <source>
        <dbReference type="Proteomes" id="UP000002601"/>
    </source>
</evidence>
<dbReference type="HOGENOM" id="CLU_000445_86_3_7"/>
<evidence type="ECO:0000313" key="7">
    <source>
        <dbReference type="EMBL" id="ACS79949.1"/>
    </source>
</evidence>
<dbReference type="InterPro" id="IPR035965">
    <property type="entry name" value="PAS-like_dom_sf"/>
</dbReference>
<dbReference type="Gene3D" id="1.10.287.130">
    <property type="match status" value="1"/>
</dbReference>
<name>C6BUE0_MARSD</name>
<dbReference type="SMART" id="SM00387">
    <property type="entry name" value="HATPase_c"/>
    <property type="match status" value="1"/>
</dbReference>
<dbReference type="InterPro" id="IPR003661">
    <property type="entry name" value="HisK_dim/P_dom"/>
</dbReference>
<reference evidence="7 8" key="1">
    <citation type="submission" date="2009-06" db="EMBL/GenBank/DDBJ databases">
        <title>Complete sequence of Desulfovibrio salexigens DSM 2638.</title>
        <authorList>
            <consortium name="US DOE Joint Genome Institute"/>
            <person name="Lucas S."/>
            <person name="Copeland A."/>
            <person name="Lapidus A."/>
            <person name="Glavina del Rio T."/>
            <person name="Tice H."/>
            <person name="Bruce D."/>
            <person name="Goodwin L."/>
            <person name="Pitluck S."/>
            <person name="Munk A.C."/>
            <person name="Brettin T."/>
            <person name="Detter J.C."/>
            <person name="Han C."/>
            <person name="Tapia R."/>
            <person name="Larimer F."/>
            <person name="Land M."/>
            <person name="Hauser L."/>
            <person name="Kyrpides N."/>
            <person name="Anderson I."/>
            <person name="Wall J.D."/>
            <person name="Arkin A.P."/>
            <person name="Dehal P."/>
            <person name="Chivian D."/>
            <person name="Giles B."/>
            <person name="Hazen T.C."/>
        </authorList>
    </citation>
    <scope>NUCLEOTIDE SEQUENCE [LARGE SCALE GENOMIC DNA]</scope>
    <source>
        <strain evidence="8">ATCC 14822 / DSM 2638 / NCIMB 8403 / VKM B-1763</strain>
    </source>
</reference>
<organism evidence="7 8">
    <name type="scientific">Maridesulfovibrio salexigens (strain ATCC 14822 / DSM 2638 / NCIMB 8403 / VKM B-1763)</name>
    <name type="common">Desulfovibrio salexigens</name>
    <dbReference type="NCBI Taxonomy" id="526222"/>
    <lineage>
        <taxon>Bacteria</taxon>
        <taxon>Pseudomonadati</taxon>
        <taxon>Thermodesulfobacteriota</taxon>
        <taxon>Desulfovibrionia</taxon>
        <taxon>Desulfovibrionales</taxon>
        <taxon>Desulfovibrionaceae</taxon>
        <taxon>Maridesulfovibrio</taxon>
    </lineage>
</organism>
<dbReference type="RefSeq" id="WP_015851765.1">
    <property type="nucleotide sequence ID" value="NC_012881.1"/>
</dbReference>
<protein>
    <recommendedName>
        <fullName evidence="2">histidine kinase</fullName>
        <ecNumber evidence="2">2.7.13.3</ecNumber>
    </recommendedName>
</protein>
<dbReference type="InterPro" id="IPR005467">
    <property type="entry name" value="His_kinase_dom"/>
</dbReference>
<evidence type="ECO:0000256" key="1">
    <source>
        <dbReference type="ARBA" id="ARBA00000085"/>
    </source>
</evidence>
<gene>
    <name evidence="7" type="ordered locus">Desal_1888</name>
</gene>
<dbReference type="STRING" id="526222.Desal_1888"/>
<keyword evidence="7" id="KW-0808">Transferase</keyword>
<dbReference type="eggNOG" id="COG3852">
    <property type="taxonomic scope" value="Bacteria"/>
</dbReference>
<dbReference type="AlphaFoldDB" id="C6BUE0"/>
<dbReference type="EC" id="2.7.13.3" evidence="2"/>
<evidence type="ECO:0000259" key="5">
    <source>
        <dbReference type="PROSITE" id="PS50109"/>
    </source>
</evidence>
<dbReference type="InterPro" id="IPR015168">
    <property type="entry name" value="SsuA/THI5"/>
</dbReference>
<feature type="domain" description="Histidine kinase" evidence="5">
    <location>
        <begin position="521"/>
        <end position="765"/>
    </location>
</feature>
<dbReference type="CDD" id="cd00082">
    <property type="entry name" value="HisKA"/>
    <property type="match status" value="1"/>
</dbReference>
<dbReference type="PROSITE" id="PS50112">
    <property type="entry name" value="PAS"/>
    <property type="match status" value="1"/>
</dbReference>
<dbReference type="SUPFAM" id="SSF47384">
    <property type="entry name" value="Homodimeric domain of signal transducing histidine kinase"/>
    <property type="match status" value="1"/>
</dbReference>
<dbReference type="Pfam" id="PF02518">
    <property type="entry name" value="HATPase_c"/>
    <property type="match status" value="1"/>
</dbReference>
<keyword evidence="8" id="KW-1185">Reference proteome</keyword>
<dbReference type="SUPFAM" id="SSF53850">
    <property type="entry name" value="Periplasmic binding protein-like II"/>
    <property type="match status" value="1"/>
</dbReference>
<dbReference type="InterPro" id="IPR004358">
    <property type="entry name" value="Sig_transdc_His_kin-like_C"/>
</dbReference>
<proteinExistence type="predicted"/>
<dbReference type="NCBIfam" id="TIGR00229">
    <property type="entry name" value="sensory_box"/>
    <property type="match status" value="1"/>
</dbReference>
<dbReference type="Pfam" id="PF09084">
    <property type="entry name" value="NMT1"/>
    <property type="match status" value="1"/>
</dbReference>
<dbReference type="PANTHER" id="PTHR43065:SF42">
    <property type="entry name" value="TWO-COMPONENT SENSOR PPRA"/>
    <property type="match status" value="1"/>
</dbReference>
<evidence type="ECO:0000256" key="3">
    <source>
        <dbReference type="ARBA" id="ARBA00022553"/>
    </source>
</evidence>
<dbReference type="KEGG" id="dsa:Desal_1888"/>
<dbReference type="InterPro" id="IPR036097">
    <property type="entry name" value="HisK_dim/P_sf"/>
</dbReference>